<dbReference type="EMBL" id="MEUG01000001">
    <property type="protein sequence ID" value="OGC27869.1"/>
    <property type="molecule type" value="Genomic_DNA"/>
</dbReference>
<dbReference type="GO" id="GO:0048038">
    <property type="term" value="F:quinone binding"/>
    <property type="evidence" value="ECO:0007669"/>
    <property type="project" value="TreeGrafter"/>
</dbReference>
<organism evidence="3 4">
    <name type="scientific">candidate division WOR-1 bacterium RIFOXYC12_FULL_54_18</name>
    <dbReference type="NCBI Taxonomy" id="1802584"/>
    <lineage>
        <taxon>Bacteria</taxon>
        <taxon>Bacillati</taxon>
        <taxon>Saganbacteria</taxon>
    </lineage>
</organism>
<evidence type="ECO:0000313" key="4">
    <source>
        <dbReference type="Proteomes" id="UP000178602"/>
    </source>
</evidence>
<dbReference type="Pfam" id="PF13561">
    <property type="entry name" value="adh_short_C2"/>
    <property type="match status" value="1"/>
</dbReference>
<dbReference type="PRINTS" id="PR00081">
    <property type="entry name" value="GDHRDH"/>
</dbReference>
<dbReference type="InterPro" id="IPR020904">
    <property type="entry name" value="Sc_DH/Rdtase_CS"/>
</dbReference>
<accession>A0A1F4T5U5</accession>
<reference evidence="3 4" key="1">
    <citation type="journal article" date="2016" name="Nat. Commun.">
        <title>Thousands of microbial genomes shed light on interconnected biogeochemical processes in an aquifer system.</title>
        <authorList>
            <person name="Anantharaman K."/>
            <person name="Brown C.T."/>
            <person name="Hug L.A."/>
            <person name="Sharon I."/>
            <person name="Castelle C.J."/>
            <person name="Probst A.J."/>
            <person name="Thomas B.C."/>
            <person name="Singh A."/>
            <person name="Wilkins M.J."/>
            <person name="Karaoz U."/>
            <person name="Brodie E.L."/>
            <person name="Williams K.H."/>
            <person name="Hubbard S.S."/>
            <person name="Banfield J.F."/>
        </authorList>
    </citation>
    <scope>NUCLEOTIDE SEQUENCE [LARGE SCALE GENOMIC DNA]</scope>
</reference>
<dbReference type="PANTHER" id="PTHR42760:SF133">
    <property type="entry name" value="3-OXOACYL-[ACYL-CARRIER-PROTEIN] REDUCTASE"/>
    <property type="match status" value="1"/>
</dbReference>
<evidence type="ECO:0000313" key="3">
    <source>
        <dbReference type="EMBL" id="OGC27869.1"/>
    </source>
</evidence>
<sequence length="252" mass="27334">MEKEILKDKVCVITGAGKGIGLETAKLFYREGAKLALISRDPADLAGLKKAEGFADDRVLTYAGDVSEEKIVVDFIGQALAMFGRFDVLVNNAGIRFRKPFLEIGTEEWQKVINTNLGTVYLMCREVGRLMVKQKAGKIINLASIIGTLGLPDLSAYGASKGGIITLTKCLAVEWAGHSINVNVIAPGFCETSYADNFKQNKDLYQFTLDRTPQKKWGSAGDVANACLYLASSMSDYVTGEVLSVDGGWSAW</sequence>
<keyword evidence="2" id="KW-0560">Oxidoreductase</keyword>
<dbReference type="GO" id="GO:0006633">
    <property type="term" value="P:fatty acid biosynthetic process"/>
    <property type="evidence" value="ECO:0007669"/>
    <property type="project" value="TreeGrafter"/>
</dbReference>
<dbReference type="SUPFAM" id="SSF51735">
    <property type="entry name" value="NAD(P)-binding Rossmann-fold domains"/>
    <property type="match status" value="1"/>
</dbReference>
<evidence type="ECO:0008006" key="5">
    <source>
        <dbReference type="Google" id="ProtNLM"/>
    </source>
</evidence>
<dbReference type="Proteomes" id="UP000178602">
    <property type="component" value="Unassembled WGS sequence"/>
</dbReference>
<dbReference type="CDD" id="cd05233">
    <property type="entry name" value="SDR_c"/>
    <property type="match status" value="1"/>
</dbReference>
<comment type="caution">
    <text evidence="3">The sequence shown here is derived from an EMBL/GenBank/DDBJ whole genome shotgun (WGS) entry which is preliminary data.</text>
</comment>
<dbReference type="GO" id="GO:0016616">
    <property type="term" value="F:oxidoreductase activity, acting on the CH-OH group of donors, NAD or NADP as acceptor"/>
    <property type="evidence" value="ECO:0007669"/>
    <property type="project" value="TreeGrafter"/>
</dbReference>
<name>A0A1F4T5U5_UNCSA</name>
<comment type="similarity">
    <text evidence="1">Belongs to the short-chain dehydrogenases/reductases (SDR) family.</text>
</comment>
<dbReference type="PROSITE" id="PS00061">
    <property type="entry name" value="ADH_SHORT"/>
    <property type="match status" value="1"/>
</dbReference>
<dbReference type="Gene3D" id="3.40.50.720">
    <property type="entry name" value="NAD(P)-binding Rossmann-like Domain"/>
    <property type="match status" value="1"/>
</dbReference>
<evidence type="ECO:0000256" key="1">
    <source>
        <dbReference type="ARBA" id="ARBA00006484"/>
    </source>
</evidence>
<gene>
    <name evidence="3" type="ORF">A3K49_02540</name>
</gene>
<dbReference type="PRINTS" id="PR00080">
    <property type="entry name" value="SDRFAMILY"/>
</dbReference>
<evidence type="ECO:0000256" key="2">
    <source>
        <dbReference type="ARBA" id="ARBA00023002"/>
    </source>
</evidence>
<dbReference type="FunFam" id="3.40.50.720:FF:000084">
    <property type="entry name" value="Short-chain dehydrogenase reductase"/>
    <property type="match status" value="1"/>
</dbReference>
<proteinExistence type="inferred from homology"/>
<dbReference type="InterPro" id="IPR036291">
    <property type="entry name" value="NAD(P)-bd_dom_sf"/>
</dbReference>
<dbReference type="PANTHER" id="PTHR42760">
    <property type="entry name" value="SHORT-CHAIN DEHYDROGENASES/REDUCTASES FAMILY MEMBER"/>
    <property type="match status" value="1"/>
</dbReference>
<dbReference type="InterPro" id="IPR002347">
    <property type="entry name" value="SDR_fam"/>
</dbReference>
<dbReference type="AlphaFoldDB" id="A0A1F4T5U5"/>
<protein>
    <recommendedName>
        <fullName evidence="5">2-deoxy-D-gluconate 3-dehydrogenase</fullName>
    </recommendedName>
</protein>